<protein>
    <submittedName>
        <fullName evidence="10">Signal transduction protein Syg1</fullName>
    </submittedName>
</protein>
<dbReference type="Pfam" id="PF03124">
    <property type="entry name" value="EXS"/>
    <property type="match status" value="1"/>
</dbReference>
<accession>A0A0F4Z0G5</accession>
<keyword evidence="5 7" id="KW-0472">Membrane</keyword>
<organism evidence="10 11">
    <name type="scientific">Rasamsonia emersonii (strain ATCC 16479 / CBS 393.64 / IMI 116815)</name>
    <dbReference type="NCBI Taxonomy" id="1408163"/>
    <lineage>
        <taxon>Eukaryota</taxon>
        <taxon>Fungi</taxon>
        <taxon>Dikarya</taxon>
        <taxon>Ascomycota</taxon>
        <taxon>Pezizomycotina</taxon>
        <taxon>Eurotiomycetes</taxon>
        <taxon>Eurotiomycetidae</taxon>
        <taxon>Eurotiales</taxon>
        <taxon>Trichocomaceae</taxon>
        <taxon>Rasamsonia</taxon>
    </lineage>
</organism>
<dbReference type="GO" id="GO:0005886">
    <property type="term" value="C:plasma membrane"/>
    <property type="evidence" value="ECO:0007669"/>
    <property type="project" value="TreeGrafter"/>
</dbReference>
<dbReference type="OrthoDB" id="9970435at2759"/>
<feature type="transmembrane region" description="Helical" evidence="7">
    <location>
        <begin position="1317"/>
        <end position="1337"/>
    </location>
</feature>
<dbReference type="PROSITE" id="PS51382">
    <property type="entry name" value="SPX"/>
    <property type="match status" value="1"/>
</dbReference>
<feature type="domain" description="SPX" evidence="9">
    <location>
        <begin position="80"/>
        <end position="507"/>
    </location>
</feature>
<feature type="region of interest" description="Disordered" evidence="6">
    <location>
        <begin position="211"/>
        <end position="237"/>
    </location>
</feature>
<dbReference type="CDD" id="cd10429">
    <property type="entry name" value="GAAP_like"/>
    <property type="match status" value="1"/>
</dbReference>
<evidence type="ECO:0000256" key="2">
    <source>
        <dbReference type="ARBA" id="ARBA00009665"/>
    </source>
</evidence>
<comment type="subcellular location">
    <subcellularLocation>
        <location evidence="1">Membrane</location>
        <topology evidence="1">Multi-pass membrane protein</topology>
    </subcellularLocation>
</comment>
<dbReference type="InterPro" id="IPR004342">
    <property type="entry name" value="EXS_C"/>
</dbReference>
<dbReference type="RefSeq" id="XP_013329970.1">
    <property type="nucleotide sequence ID" value="XM_013474516.1"/>
</dbReference>
<dbReference type="Pfam" id="PF03105">
    <property type="entry name" value="SPX"/>
    <property type="match status" value="1"/>
</dbReference>
<dbReference type="EMBL" id="LASV01000103">
    <property type="protein sequence ID" value="KKA23358.1"/>
    <property type="molecule type" value="Genomic_DNA"/>
</dbReference>
<evidence type="ECO:0000313" key="11">
    <source>
        <dbReference type="Proteomes" id="UP000053958"/>
    </source>
</evidence>
<dbReference type="InterPro" id="IPR006214">
    <property type="entry name" value="Bax_inhibitor_1-related"/>
</dbReference>
<feature type="compositionally biased region" description="Polar residues" evidence="6">
    <location>
        <begin position="1085"/>
        <end position="1095"/>
    </location>
</feature>
<dbReference type="GO" id="GO:0016036">
    <property type="term" value="P:cellular response to phosphate starvation"/>
    <property type="evidence" value="ECO:0007669"/>
    <property type="project" value="TreeGrafter"/>
</dbReference>
<feature type="transmembrane region" description="Helical" evidence="7">
    <location>
        <begin position="808"/>
        <end position="827"/>
    </location>
</feature>
<dbReference type="GO" id="GO:0006817">
    <property type="term" value="P:phosphate ion transport"/>
    <property type="evidence" value="ECO:0007669"/>
    <property type="project" value="TreeGrafter"/>
</dbReference>
<comment type="similarity">
    <text evidence="2">Belongs to the SYG1 (TC 2.A.94) family.</text>
</comment>
<dbReference type="InterPro" id="IPR004331">
    <property type="entry name" value="SPX_dom"/>
</dbReference>
<dbReference type="Pfam" id="PF01027">
    <property type="entry name" value="Bax1-I"/>
    <property type="match status" value="1"/>
</dbReference>
<keyword evidence="3 7" id="KW-0812">Transmembrane</keyword>
<feature type="transmembrane region" description="Helical" evidence="7">
    <location>
        <begin position="598"/>
        <end position="615"/>
    </location>
</feature>
<dbReference type="GO" id="GO:0005794">
    <property type="term" value="C:Golgi apparatus"/>
    <property type="evidence" value="ECO:0007669"/>
    <property type="project" value="TreeGrafter"/>
</dbReference>
<name>A0A0F4Z0G5_RASE3</name>
<feature type="transmembrane region" description="Helical" evidence="7">
    <location>
        <begin position="1259"/>
        <end position="1279"/>
    </location>
</feature>
<dbReference type="Proteomes" id="UP000053958">
    <property type="component" value="Unassembled WGS sequence"/>
</dbReference>
<evidence type="ECO:0000256" key="1">
    <source>
        <dbReference type="ARBA" id="ARBA00004141"/>
    </source>
</evidence>
<evidence type="ECO:0000256" key="7">
    <source>
        <dbReference type="SAM" id="Phobius"/>
    </source>
</evidence>
<gene>
    <name evidence="10" type="ORF">T310_2612</name>
</gene>
<reference evidence="10 11" key="1">
    <citation type="submission" date="2015-04" db="EMBL/GenBank/DDBJ databases">
        <authorList>
            <person name="Heijne W.H."/>
            <person name="Fedorova N.D."/>
            <person name="Nierman W.C."/>
            <person name="Vollebregt A.W."/>
            <person name="Zhao Z."/>
            <person name="Wu L."/>
            <person name="Kumar M."/>
            <person name="Stam H."/>
            <person name="van den Berg M.A."/>
            <person name="Pel H.J."/>
        </authorList>
    </citation>
    <scope>NUCLEOTIDE SEQUENCE [LARGE SCALE GENOMIC DNA]</scope>
    <source>
        <strain evidence="10 11">CBS 393.64</strain>
    </source>
</reference>
<keyword evidence="11" id="KW-1185">Reference proteome</keyword>
<evidence type="ECO:0000256" key="6">
    <source>
        <dbReference type="SAM" id="MobiDB-lite"/>
    </source>
</evidence>
<feature type="transmembrane region" description="Helical" evidence="7">
    <location>
        <begin position="663"/>
        <end position="685"/>
    </location>
</feature>
<feature type="compositionally biased region" description="Acidic residues" evidence="6">
    <location>
        <begin position="1056"/>
        <end position="1065"/>
    </location>
</feature>
<feature type="transmembrane region" description="Helical" evidence="7">
    <location>
        <begin position="885"/>
        <end position="907"/>
    </location>
</feature>
<dbReference type="PROSITE" id="PS51380">
    <property type="entry name" value="EXS"/>
    <property type="match status" value="1"/>
</dbReference>
<dbReference type="STRING" id="1408163.A0A0F4Z0G5"/>
<sequence>MQAEQLQKAPCTLQAGTAPSQGGPADWLRAAHVRPGRLTAGRHEAAVALLRAGRLGSQCAAARCSHGPNLNLMSMMPLFVCASHHEVRQRYDDEPVSADCSADHPIFSQLGKKKIKAISRALQKANRTPPRRQLGEYRDYSPHNRPPNTSTSVTRFPLDYPSPKDGSATARTPTPSRSAAVPASEHRPLRTPGSRFSTIVGGYGSIVSERPETAASDLPSLALPDPAIDPQNDHSSAKGLAEGAVSVELPQKGSLPNAASARHQSHRSYSILPDGKSPLVRRSSSLAEESFSRKATFFRRVFTSGDVGSPSKSFQGSLYSEIDRKQDEFFDFLDDELDKIESFYRQKEQEATNRLKVLRQQLHMMRDQRAAEVLSAKNAVSHDKNGHTNGHGLGVLPGSKWTQAIVGKHRFGKNSRALVDLKTPLGPVPADLSGSVFDRRDFARRQPETPAVPYRTAKRKLKQALQEFYRGLELLKAYADLNRKAFRKINKKYDKVVNMRPTLRYMSEKVNHAYFVKSEVIEGHMVVVEDLYARYFERGNRKVAVSKLRGKNRPDDYSPNTFRAGLLIATGMICCIQGVILGTRLLNDLDPAVRVQTSYLLQVCLPSFGMTLLIADSWHQIYGGYFLIVFHFLLFCLDCMIWSKTKINYTFVFEFDTRHVLDWRQLSELPCFFFLLLGLFMWLNFSWVDSMFLYWPVVLIFITVLVMFFPARVFYHHSRKWWAFSNWRLLLAGLYPVEFRDFFLGDMYCSQTYAMGNIELFFCLYATHWQNPPVCNSSHSRLLGFFTTLPSIWRGFQCLRRYRDTKNVFPHLVNFGKYMFGILYYMTLSMYRIHQSTRFQVVFIVFAFINATYCSVWDLAMDWSLCNPYASNPFLRELLAFRRVWIYYVAMVLDVVVRFNWIFYAIFTRDIQHSALLSFFVSFSEICRRGMWTVFRVENEHCTNVHLFRAMRDVPLPYKVPSPPSAGGFGPGEEALPLQEQPPSTPAATTTGAADPESATVPTATPSLRARRPSIAGTISRVGNMMATAHSQDFQRKRRSDLVSGEPVDPQTPLDESTDEEEDDHDELRTPSREEADPLEEELPNQGSFGSSVAVQSARAPVTQPPQQMSCGGRLPAPQRDSFEERAYSQAPPSYEATTASPRTEDDNVPDDFKFGATVWESSLPIRMQFIRKVYSILTVQILLTTVLSAISFFSDSYRRWIQSNFWLMMVSLFGAIGFMLLTYWKRKSYPANLLFLSGFTALEAYSISVITSFYDARIVVEALIITLGIFVALTLFACQTKYDFTHWIPYLFGALWLLIIFGFMAAFFPMSSTMELVYGGVAALIFSGYILVDTQLIMRHYHVEEEIAAAISLYLDIINLFLSILRILNSQNDG</sequence>
<feature type="transmembrane region" description="Helical" evidence="7">
    <location>
        <begin position="1206"/>
        <end position="1225"/>
    </location>
</feature>
<feature type="transmembrane region" description="Helical" evidence="7">
    <location>
        <begin position="621"/>
        <end position="642"/>
    </location>
</feature>
<feature type="compositionally biased region" description="Basic and acidic residues" evidence="6">
    <location>
        <begin position="133"/>
        <end position="142"/>
    </location>
</feature>
<feature type="region of interest" description="Disordered" evidence="6">
    <location>
        <begin position="121"/>
        <end position="196"/>
    </location>
</feature>
<feature type="region of interest" description="Disordered" evidence="6">
    <location>
        <begin position="255"/>
        <end position="276"/>
    </location>
</feature>
<feature type="transmembrane region" description="Helical" evidence="7">
    <location>
        <begin position="839"/>
        <end position="860"/>
    </location>
</feature>
<feature type="region of interest" description="Disordered" evidence="6">
    <location>
        <begin position="1030"/>
        <end position="1148"/>
    </location>
</feature>
<proteinExistence type="inferred from homology"/>
<comment type="caution">
    <text evidence="10">The sequence shown here is derived from an EMBL/GenBank/DDBJ whole genome shotgun (WGS) entry which is preliminary data.</text>
</comment>
<evidence type="ECO:0000313" key="10">
    <source>
        <dbReference type="EMBL" id="KKA23358.1"/>
    </source>
</evidence>
<evidence type="ECO:0000256" key="4">
    <source>
        <dbReference type="ARBA" id="ARBA00022989"/>
    </source>
</evidence>
<dbReference type="PANTHER" id="PTHR10783">
    <property type="entry name" value="XENOTROPIC AND POLYTROPIC RETROVIRUS RECEPTOR 1-RELATED"/>
    <property type="match status" value="1"/>
</dbReference>
<keyword evidence="4 7" id="KW-1133">Transmembrane helix</keyword>
<feature type="region of interest" description="Disordered" evidence="6">
    <location>
        <begin position="1"/>
        <end position="25"/>
    </location>
</feature>
<dbReference type="CDD" id="cd14475">
    <property type="entry name" value="SPX_SYG1_like"/>
    <property type="match status" value="1"/>
</dbReference>
<feature type="transmembrane region" description="Helical" evidence="7">
    <location>
        <begin position="1349"/>
        <end position="1369"/>
    </location>
</feature>
<dbReference type="GeneID" id="25314963"/>
<feature type="compositionally biased region" description="Basic and acidic residues" evidence="6">
    <location>
        <begin position="1066"/>
        <end position="1076"/>
    </location>
</feature>
<feature type="transmembrane region" description="Helical" evidence="7">
    <location>
        <begin position="1174"/>
        <end position="1194"/>
    </location>
</feature>
<evidence type="ECO:0000259" key="8">
    <source>
        <dbReference type="PROSITE" id="PS51380"/>
    </source>
</evidence>
<feature type="compositionally biased region" description="Low complexity" evidence="6">
    <location>
        <begin position="986"/>
        <end position="996"/>
    </location>
</feature>
<feature type="transmembrane region" description="Helical" evidence="7">
    <location>
        <begin position="691"/>
        <end position="709"/>
    </location>
</feature>
<feature type="transmembrane region" description="Helical" evidence="7">
    <location>
        <begin position="1291"/>
        <end position="1311"/>
    </location>
</feature>
<evidence type="ECO:0000256" key="3">
    <source>
        <dbReference type="ARBA" id="ARBA00022692"/>
    </source>
</evidence>
<dbReference type="PANTHER" id="PTHR10783:SF103">
    <property type="entry name" value="SOLUTE CARRIER FAMILY 53 MEMBER 1"/>
    <property type="match status" value="1"/>
</dbReference>
<feature type="region of interest" description="Disordered" evidence="6">
    <location>
        <begin position="962"/>
        <end position="1013"/>
    </location>
</feature>
<evidence type="ECO:0000256" key="5">
    <source>
        <dbReference type="ARBA" id="ARBA00023136"/>
    </source>
</evidence>
<feature type="domain" description="EXS" evidence="8">
    <location>
        <begin position="774"/>
        <end position="968"/>
    </location>
</feature>
<feature type="transmembrane region" description="Helical" evidence="7">
    <location>
        <begin position="564"/>
        <end position="586"/>
    </location>
</feature>
<dbReference type="GO" id="GO:0000822">
    <property type="term" value="F:inositol hexakisphosphate binding"/>
    <property type="evidence" value="ECO:0007669"/>
    <property type="project" value="TreeGrafter"/>
</dbReference>
<feature type="transmembrane region" description="Helical" evidence="7">
    <location>
        <begin position="1232"/>
        <end position="1253"/>
    </location>
</feature>
<evidence type="ECO:0000259" key="9">
    <source>
        <dbReference type="PROSITE" id="PS51382"/>
    </source>
</evidence>